<feature type="domain" description="Transketolase-like pyrimidine-binding" evidence="5">
    <location>
        <begin position="208"/>
        <end position="384"/>
    </location>
</feature>
<dbReference type="InterPro" id="IPR029061">
    <property type="entry name" value="THDP-binding"/>
</dbReference>
<proteinExistence type="predicted"/>
<dbReference type="STRING" id="1294263.JCM21531_1634"/>
<dbReference type="Pfam" id="PF02779">
    <property type="entry name" value="Transket_pyr"/>
    <property type="match status" value="1"/>
</dbReference>
<evidence type="ECO:0000256" key="4">
    <source>
        <dbReference type="ARBA" id="ARBA00051911"/>
    </source>
</evidence>
<dbReference type="Pfam" id="PF00676">
    <property type="entry name" value="E1_dh"/>
    <property type="match status" value="1"/>
</dbReference>
<dbReference type="GO" id="GO:0004591">
    <property type="term" value="F:oxoglutarate dehydrogenase (succinyl-transferring) activity"/>
    <property type="evidence" value="ECO:0007669"/>
    <property type="project" value="UniProtKB-EC"/>
</dbReference>
<evidence type="ECO:0000313" key="7">
    <source>
        <dbReference type="Proteomes" id="UP000019109"/>
    </source>
</evidence>
<reference evidence="6" key="1">
    <citation type="journal article" date="2014" name="Genome Announc.">
        <title>Draft Genome Sequence of Clostridium straminisolvens Strain JCM 21531T, Isolated from a Cellulose-Degrading Bacterial Community.</title>
        <authorList>
            <person name="Yuki M."/>
            <person name="Oshima K."/>
            <person name="Suda W."/>
            <person name="Sakamoto M."/>
            <person name="Kitamura K."/>
            <person name="Iida T."/>
            <person name="Hattori M."/>
            <person name="Ohkuma M."/>
        </authorList>
    </citation>
    <scope>NUCLEOTIDE SEQUENCE [LARGE SCALE GENOMIC DNA]</scope>
    <source>
        <strain evidence="6">JCM 21531</strain>
    </source>
</reference>
<dbReference type="EMBL" id="BAVR01000015">
    <property type="protein sequence ID" value="GAE88206.1"/>
    <property type="molecule type" value="Genomic_DNA"/>
</dbReference>
<dbReference type="Gene3D" id="3.40.50.970">
    <property type="match status" value="2"/>
</dbReference>
<evidence type="ECO:0000256" key="3">
    <source>
        <dbReference type="ARBA" id="ARBA00023052"/>
    </source>
</evidence>
<name>W4V4T9_9FIRM</name>
<organism evidence="6 7">
    <name type="scientific">Acetivibrio straminisolvens JCM 21531</name>
    <dbReference type="NCBI Taxonomy" id="1294263"/>
    <lineage>
        <taxon>Bacteria</taxon>
        <taxon>Bacillati</taxon>
        <taxon>Bacillota</taxon>
        <taxon>Clostridia</taxon>
        <taxon>Eubacteriales</taxon>
        <taxon>Oscillospiraceae</taxon>
        <taxon>Acetivibrio</taxon>
    </lineage>
</organism>
<accession>W4V4T9</accession>
<comment type="cofactor">
    <cofactor evidence="1">
        <name>thiamine diphosphate</name>
        <dbReference type="ChEBI" id="CHEBI:58937"/>
    </cofactor>
</comment>
<gene>
    <name evidence="6" type="ORF">JCM21531_1634</name>
</gene>
<dbReference type="InterPro" id="IPR033248">
    <property type="entry name" value="Transketolase_C"/>
</dbReference>
<sequence length="538" mass="61087">MVPIAAGLALASKMGKKDGISLAFIGDGTLGEGILYETMNIASKWNIPILIICENNYYAQSTKQELNLSGDIVKRAECFDIKVFKSNTWELEQLFNNAKESINYVRTNGKPAFHLVDTYRLNAHSKGDDYRDKSEIEMYYRKDPLNVFRNTNPDLYQELLNEIDKELDAVIEEETEKFAEIRIDEYYDNPEGGEESEYIWKEPDEIEIRQSDLIYSFFKEEMRKNEQVVFIGEDVLAPYGGAFKISKDLSTEFPERVLTTPISEAAITGISNGLALAGYRPFLEIMFGDFITLCLDQVLNHSVKFFHMYNKRVNCPIVLRTPMGGRRGYGPTHSQTLDKLLLCIDNIKVISLNSLTDPRPIYKSILENEKNPVIVIENKADYAKKITKANVENYKFELAYVRNYPIVRIRPIVSRPTATIVTYGGMSSIVVDCIATLFYEYDVKAEVIILSKIKPVDYDEIIRSTNVTGHLFVVEEGSACNGIGSEIIASVLERTENRIYARRIASVPVPVPANKKLEEEVLTNRRNIIQVIGGVFKC</sequence>
<dbReference type="InterPro" id="IPR005475">
    <property type="entry name" value="Transketolase-like_Pyr-bd"/>
</dbReference>
<protein>
    <submittedName>
        <fullName evidence="6">Acetoin dehydrogenase</fullName>
    </submittedName>
</protein>
<dbReference type="Proteomes" id="UP000019109">
    <property type="component" value="Unassembled WGS sequence"/>
</dbReference>
<comment type="catalytic activity">
    <reaction evidence="4">
        <text>N(6)-[(R)-lipoyl]-L-lysyl-[protein] + 2-oxoglutarate + H(+) = N(6)-[(R)-S(8)-succinyldihydrolipoyl]-L-lysyl-[protein] + CO2</text>
        <dbReference type="Rhea" id="RHEA:12188"/>
        <dbReference type="Rhea" id="RHEA-COMP:10474"/>
        <dbReference type="Rhea" id="RHEA-COMP:20092"/>
        <dbReference type="ChEBI" id="CHEBI:15378"/>
        <dbReference type="ChEBI" id="CHEBI:16526"/>
        <dbReference type="ChEBI" id="CHEBI:16810"/>
        <dbReference type="ChEBI" id="CHEBI:83099"/>
        <dbReference type="ChEBI" id="CHEBI:83120"/>
        <dbReference type="EC" id="1.2.4.2"/>
    </reaction>
</comment>
<dbReference type="Pfam" id="PF02780">
    <property type="entry name" value="Transketolase_C"/>
    <property type="match status" value="1"/>
</dbReference>
<dbReference type="SUPFAM" id="SSF52518">
    <property type="entry name" value="Thiamin diphosphate-binding fold (THDP-binding)"/>
    <property type="match status" value="2"/>
</dbReference>
<evidence type="ECO:0000313" key="6">
    <source>
        <dbReference type="EMBL" id="GAE88206.1"/>
    </source>
</evidence>
<keyword evidence="3" id="KW-0786">Thiamine pyrophosphate</keyword>
<evidence type="ECO:0000256" key="2">
    <source>
        <dbReference type="ARBA" id="ARBA00023002"/>
    </source>
</evidence>
<evidence type="ECO:0000259" key="5">
    <source>
        <dbReference type="SMART" id="SM00861"/>
    </source>
</evidence>
<dbReference type="SMART" id="SM00861">
    <property type="entry name" value="Transket_pyr"/>
    <property type="match status" value="1"/>
</dbReference>
<keyword evidence="2" id="KW-0560">Oxidoreductase</keyword>
<dbReference type="Gene3D" id="3.40.50.920">
    <property type="match status" value="1"/>
</dbReference>
<dbReference type="PANTHER" id="PTHR43257:SF2">
    <property type="entry name" value="PYRUVATE DEHYDROGENASE E1 COMPONENT SUBUNIT BETA"/>
    <property type="match status" value="1"/>
</dbReference>
<dbReference type="AlphaFoldDB" id="W4V4T9"/>
<dbReference type="SUPFAM" id="SSF52922">
    <property type="entry name" value="TK C-terminal domain-like"/>
    <property type="match status" value="1"/>
</dbReference>
<comment type="caution">
    <text evidence="6">The sequence shown here is derived from an EMBL/GenBank/DDBJ whole genome shotgun (WGS) entry which is preliminary data.</text>
</comment>
<dbReference type="InterPro" id="IPR009014">
    <property type="entry name" value="Transketo_C/PFOR_II"/>
</dbReference>
<evidence type="ECO:0000256" key="1">
    <source>
        <dbReference type="ARBA" id="ARBA00001964"/>
    </source>
</evidence>
<dbReference type="PANTHER" id="PTHR43257">
    <property type="entry name" value="PYRUVATE DEHYDROGENASE E1 COMPONENT BETA SUBUNIT"/>
    <property type="match status" value="1"/>
</dbReference>
<keyword evidence="7" id="KW-1185">Reference proteome</keyword>
<dbReference type="InterPro" id="IPR001017">
    <property type="entry name" value="DH_E1"/>
</dbReference>